<dbReference type="InterPro" id="IPR013433">
    <property type="entry name" value="PHA_gran_rgn"/>
</dbReference>
<comment type="caution">
    <text evidence="1">The sequence shown here is derived from an EMBL/GenBank/DDBJ whole genome shotgun (WGS) entry which is preliminary data.</text>
</comment>
<dbReference type="Proteomes" id="UP000557193">
    <property type="component" value="Unassembled WGS sequence"/>
</dbReference>
<sequence length="92" mass="10108">MARITVERPHNLGLEAARAKAEQLAERLASEYDVRYRWAGNTLEFKRSGADGSIEVAADLVRVRLNLGLLLSALGGSIKAEIERTLDQSLKS</sequence>
<keyword evidence="2" id="KW-1185">Reference proteome</keyword>
<dbReference type="RefSeq" id="WP_184680183.1">
    <property type="nucleotide sequence ID" value="NZ_JACHLL010000001.1"/>
</dbReference>
<gene>
    <name evidence="1" type="ORF">HNP49_000407</name>
</gene>
<dbReference type="AlphaFoldDB" id="A0A7X0BP52"/>
<organism evidence="1 2">
    <name type="scientific">Pseudomonas fluvialis</name>
    <dbReference type="NCBI Taxonomy" id="1793966"/>
    <lineage>
        <taxon>Bacteria</taxon>
        <taxon>Pseudomonadati</taxon>
        <taxon>Pseudomonadota</taxon>
        <taxon>Gammaproteobacteria</taxon>
        <taxon>Pseudomonadales</taxon>
        <taxon>Pseudomonadaceae</taxon>
        <taxon>Pseudomonas</taxon>
    </lineage>
</organism>
<dbReference type="Pfam" id="PF09650">
    <property type="entry name" value="PHA_gran_rgn"/>
    <property type="match status" value="1"/>
</dbReference>
<evidence type="ECO:0000313" key="1">
    <source>
        <dbReference type="EMBL" id="MBB6340257.1"/>
    </source>
</evidence>
<accession>A0A7X0BP52</accession>
<reference evidence="1 2" key="1">
    <citation type="submission" date="2020-08" db="EMBL/GenBank/DDBJ databases">
        <title>Functional genomics of gut bacteria from endangered species of beetles.</title>
        <authorList>
            <person name="Carlos-Shanley C."/>
        </authorList>
    </citation>
    <scope>NUCLEOTIDE SEQUENCE [LARGE SCALE GENOMIC DNA]</scope>
    <source>
        <strain evidence="1 2">S00202</strain>
    </source>
</reference>
<protein>
    <submittedName>
        <fullName evidence="1">Putative polyhydroxyalkanoate system protein</fullName>
    </submittedName>
</protein>
<proteinExistence type="predicted"/>
<name>A0A7X0BP52_9PSED</name>
<dbReference type="NCBIfam" id="TIGR02610">
    <property type="entry name" value="PHA_gran_rgn"/>
    <property type="match status" value="1"/>
</dbReference>
<dbReference type="EMBL" id="JACHLL010000001">
    <property type="protein sequence ID" value="MBB6340257.1"/>
    <property type="molecule type" value="Genomic_DNA"/>
</dbReference>
<evidence type="ECO:0000313" key="2">
    <source>
        <dbReference type="Proteomes" id="UP000557193"/>
    </source>
</evidence>